<dbReference type="PANTHER" id="PTHR35450">
    <property type="entry name" value="REVERSE TRANSCRIPTASE DOMAIN-CONTAINING PROTEIN"/>
    <property type="match status" value="1"/>
</dbReference>
<sequence>MHDSSGLFPETEGFACAIMDQVLATKNYLKFIVKDGTHDDRCRRCLQAPETIQHVIGSCPKLSQTDYKHRHDQVAKIVHQKLALKYGLLSEQKPYYKYRPETVLENETHKLLWDRAILTDKTTLCNRPDITLVDKAGENHPPNRHRGYYTTLGAVPKTLHNSLEALRLPYGTFLQLQKAAVINTRHIARKFLNLPAHNA</sequence>
<evidence type="ECO:0000313" key="1">
    <source>
        <dbReference type="EMBL" id="KAL0266343.1"/>
    </source>
</evidence>
<name>A0AAW2H9W3_9NEOP</name>
<accession>A0AAW2H9W3</accession>
<gene>
    <name evidence="1" type="ORF">PYX00_008916</name>
</gene>
<evidence type="ECO:0008006" key="2">
    <source>
        <dbReference type="Google" id="ProtNLM"/>
    </source>
</evidence>
<dbReference type="AlphaFoldDB" id="A0AAW2H9W3"/>
<organism evidence="1">
    <name type="scientific">Menopon gallinae</name>
    <name type="common">poultry shaft louse</name>
    <dbReference type="NCBI Taxonomy" id="328185"/>
    <lineage>
        <taxon>Eukaryota</taxon>
        <taxon>Metazoa</taxon>
        <taxon>Ecdysozoa</taxon>
        <taxon>Arthropoda</taxon>
        <taxon>Hexapoda</taxon>
        <taxon>Insecta</taxon>
        <taxon>Pterygota</taxon>
        <taxon>Neoptera</taxon>
        <taxon>Paraneoptera</taxon>
        <taxon>Psocodea</taxon>
        <taxon>Troctomorpha</taxon>
        <taxon>Phthiraptera</taxon>
        <taxon>Amblycera</taxon>
        <taxon>Menoponidae</taxon>
        <taxon>Menopon</taxon>
    </lineage>
</organism>
<dbReference type="PANTHER" id="PTHR35450:SF2">
    <property type="entry name" value="REVERSE TRANSCRIPTASE DOMAIN-CONTAINING PROTEIN"/>
    <property type="match status" value="1"/>
</dbReference>
<protein>
    <recommendedName>
        <fullName evidence="2">Reverse transcriptase</fullName>
    </recommendedName>
</protein>
<dbReference type="EMBL" id="JARGDH010000005">
    <property type="protein sequence ID" value="KAL0266343.1"/>
    <property type="molecule type" value="Genomic_DNA"/>
</dbReference>
<reference evidence="1" key="1">
    <citation type="journal article" date="2024" name="Gigascience">
        <title>Chromosome-level genome of the poultry shaft louse Menopon gallinae provides insight into the host-switching and adaptive evolution of parasitic lice.</title>
        <authorList>
            <person name="Xu Y."/>
            <person name="Ma L."/>
            <person name="Liu S."/>
            <person name="Liang Y."/>
            <person name="Liu Q."/>
            <person name="He Z."/>
            <person name="Tian L."/>
            <person name="Duan Y."/>
            <person name="Cai W."/>
            <person name="Li H."/>
            <person name="Song F."/>
        </authorList>
    </citation>
    <scope>NUCLEOTIDE SEQUENCE</scope>
    <source>
        <strain evidence="1">Cailab_2023a</strain>
    </source>
</reference>
<comment type="caution">
    <text evidence="1">The sequence shown here is derived from an EMBL/GenBank/DDBJ whole genome shotgun (WGS) entry which is preliminary data.</text>
</comment>
<proteinExistence type="predicted"/>